<comment type="caution">
    <text evidence="1">The sequence shown here is derived from an EMBL/GenBank/DDBJ whole genome shotgun (WGS) entry which is preliminary data.</text>
</comment>
<gene>
    <name evidence="1" type="ORF">DWE98_24395</name>
</gene>
<evidence type="ECO:0000313" key="2">
    <source>
        <dbReference type="Proteomes" id="UP000255207"/>
    </source>
</evidence>
<dbReference type="Proteomes" id="UP000255207">
    <property type="component" value="Unassembled WGS sequence"/>
</dbReference>
<name>A0A370KZP6_9HYPH</name>
<evidence type="ECO:0000313" key="1">
    <source>
        <dbReference type="EMBL" id="RDJ20465.1"/>
    </source>
</evidence>
<dbReference type="EMBL" id="QQTP01000018">
    <property type="protein sequence ID" value="RDJ20465.1"/>
    <property type="molecule type" value="Genomic_DNA"/>
</dbReference>
<accession>A0A370KZP6</accession>
<proteinExistence type="predicted"/>
<protein>
    <submittedName>
        <fullName evidence="1">Uncharacterized protein</fullName>
    </submittedName>
</protein>
<dbReference type="RefSeq" id="WP_114831919.1">
    <property type="nucleotide sequence ID" value="NZ_QQTO01000010.1"/>
</dbReference>
<reference evidence="2" key="1">
    <citation type="submission" date="2018-07" db="EMBL/GenBank/DDBJ databases">
        <authorList>
            <person name="Safronova V.I."/>
            <person name="Chirak E.R."/>
            <person name="Sazanova A.L."/>
        </authorList>
    </citation>
    <scope>NUCLEOTIDE SEQUENCE [LARGE SCALE GENOMIC DNA]</scope>
    <source>
        <strain evidence="2">RCAM04685</strain>
    </source>
</reference>
<keyword evidence="2" id="KW-1185">Reference proteome</keyword>
<organism evidence="1 2">
    <name type="scientific">Bosea caraganae</name>
    <dbReference type="NCBI Taxonomy" id="2763117"/>
    <lineage>
        <taxon>Bacteria</taxon>
        <taxon>Pseudomonadati</taxon>
        <taxon>Pseudomonadota</taxon>
        <taxon>Alphaproteobacteria</taxon>
        <taxon>Hyphomicrobiales</taxon>
        <taxon>Boseaceae</taxon>
        <taxon>Bosea</taxon>
    </lineage>
</organism>
<sequence length="165" mass="18456">MTVPRDDSAAMAADERLAAERPHLSTDYLNRYGEALMLIEMAQMDPDIVDELRDWRPVGYREHFRASQLRGAPTALAAYDALAPGQRRAFEDVCQTMNRLIKTVIALLDDDDYSGDIPAVIDVASGSLRSLISRATQFINANGRIDITEFAPRALQEDIDTMFLH</sequence>
<dbReference type="OrthoDB" id="7172864at2"/>
<dbReference type="AlphaFoldDB" id="A0A370KZP6"/>